<dbReference type="SMART" id="SM00132">
    <property type="entry name" value="LIM"/>
    <property type="match status" value="1"/>
</dbReference>
<dbReference type="SMART" id="SM00228">
    <property type="entry name" value="PDZ"/>
    <property type="match status" value="1"/>
</dbReference>
<dbReference type="PANTHER" id="PTHR24214">
    <property type="entry name" value="PDZ AND LIM DOMAIN PROTEIN ZASP"/>
    <property type="match status" value="1"/>
</dbReference>
<dbReference type="SUPFAM" id="SSF50156">
    <property type="entry name" value="PDZ domain-like"/>
    <property type="match status" value="1"/>
</dbReference>
<reference evidence="6 7" key="1">
    <citation type="submission" date="2013-11" db="EMBL/GenBank/DDBJ databases">
        <title>Opisthorchis viverrini - life in the bile duct.</title>
        <authorList>
            <person name="Young N.D."/>
            <person name="Nagarajan N."/>
            <person name="Lin S.J."/>
            <person name="Korhonen P.K."/>
            <person name="Jex A.R."/>
            <person name="Hall R.S."/>
            <person name="Safavi-Hemami H."/>
            <person name="Kaewkong W."/>
            <person name="Bertrand D."/>
            <person name="Gao S."/>
            <person name="Seet Q."/>
            <person name="Wongkham S."/>
            <person name="Teh B.T."/>
            <person name="Wongkham C."/>
            <person name="Intapan P.M."/>
            <person name="Maleewong W."/>
            <person name="Yang X."/>
            <person name="Hu M."/>
            <person name="Wang Z."/>
            <person name="Hofmann A."/>
            <person name="Sternberg P.W."/>
            <person name="Tan P."/>
            <person name="Wang J."/>
            <person name="Gasser R.B."/>
        </authorList>
    </citation>
    <scope>NUCLEOTIDE SEQUENCE [LARGE SCALE GENOMIC DNA]</scope>
</reference>
<keyword evidence="4" id="KW-0862">Zinc</keyword>
<accession>A0A075ABC6</accession>
<dbReference type="Gene3D" id="2.30.42.10">
    <property type="match status" value="1"/>
</dbReference>
<dbReference type="GO" id="GO:0061061">
    <property type="term" value="P:muscle structure development"/>
    <property type="evidence" value="ECO:0007669"/>
    <property type="project" value="TreeGrafter"/>
</dbReference>
<dbReference type="InterPro" id="IPR006643">
    <property type="entry name" value="Zasp-like_motif"/>
</dbReference>
<dbReference type="GeneID" id="20326863"/>
<dbReference type="AlphaFoldDB" id="A0A075ABC6"/>
<dbReference type="EMBL" id="KL596628">
    <property type="protein sequence ID" value="KER33125.1"/>
    <property type="molecule type" value="Genomic_DNA"/>
</dbReference>
<dbReference type="Gene3D" id="2.10.110.10">
    <property type="entry name" value="Cysteine Rich Protein"/>
    <property type="match status" value="1"/>
</dbReference>
<dbReference type="CDD" id="cd23068">
    <property type="entry name" value="PDZ_ZASP52-like"/>
    <property type="match status" value="1"/>
</dbReference>
<feature type="non-terminal residue" evidence="6">
    <location>
        <position position="316"/>
    </location>
</feature>
<evidence type="ECO:0000313" key="7">
    <source>
        <dbReference type="Proteomes" id="UP000054324"/>
    </source>
</evidence>
<dbReference type="InterPro" id="IPR001781">
    <property type="entry name" value="Znf_LIM"/>
</dbReference>
<keyword evidence="3" id="KW-0479">Metal-binding</keyword>
<comment type="subcellular location">
    <subcellularLocation>
        <location evidence="1">Cytoplasm</location>
    </subcellularLocation>
</comment>
<gene>
    <name evidence="6" type="ORF">T265_12695</name>
</gene>
<dbReference type="GO" id="GO:0051371">
    <property type="term" value="F:muscle alpha-actinin binding"/>
    <property type="evidence" value="ECO:0007669"/>
    <property type="project" value="TreeGrafter"/>
</dbReference>
<dbReference type="Proteomes" id="UP000054324">
    <property type="component" value="Unassembled WGS sequence"/>
</dbReference>
<sequence length="316" mass="34151">MVSQLHTIRLAREDTSVPWGFRLEGGTDIGHAINIQHVVPGSVADCGGLRAGDVVVRLNRSEAKWMRHDDAKMEIIRSGNDLEMMVQRSAVHVVQASAPVTMLPNNSWNKSSPTQTVKSGTVWQPKLIHSPQPLRNASGLDTRTSLEATNHDDGQGIGVSHNVSPLPFGHSPPAPGQALVAKGVDGRFRQIKHSSYNSPMGLYHKSNLDETFERTVGAFSGPGSQPSPSRPAGGAMARTDSGVKSCGSCGGYIRDVFVKVQGRVPMHPECLKCCKCGVGLRNVGYFYINEQLYCERHAKQAAPPPEPGMKPVVVYK</sequence>
<dbReference type="GO" id="GO:0001725">
    <property type="term" value="C:stress fiber"/>
    <property type="evidence" value="ECO:0007669"/>
    <property type="project" value="TreeGrafter"/>
</dbReference>
<dbReference type="PANTHER" id="PTHR24214:SF38">
    <property type="entry name" value="PDZ AND LIM DOMAIN PROTEIN ZASP-RELATED"/>
    <property type="match status" value="1"/>
</dbReference>
<dbReference type="InterPro" id="IPR036034">
    <property type="entry name" value="PDZ_sf"/>
</dbReference>
<protein>
    <submittedName>
        <fullName evidence="6">Uncharacterized protein</fullName>
    </submittedName>
</protein>
<evidence type="ECO:0000256" key="5">
    <source>
        <dbReference type="ARBA" id="ARBA00023038"/>
    </source>
</evidence>
<dbReference type="GO" id="GO:0003779">
    <property type="term" value="F:actin binding"/>
    <property type="evidence" value="ECO:0007669"/>
    <property type="project" value="TreeGrafter"/>
</dbReference>
<dbReference type="SUPFAM" id="SSF57716">
    <property type="entry name" value="Glucocorticoid receptor-like (DNA-binding domain)"/>
    <property type="match status" value="1"/>
</dbReference>
<organism evidence="6 7">
    <name type="scientific">Opisthorchis viverrini</name>
    <name type="common">Southeast Asian liver fluke</name>
    <dbReference type="NCBI Taxonomy" id="6198"/>
    <lineage>
        <taxon>Eukaryota</taxon>
        <taxon>Metazoa</taxon>
        <taxon>Spiralia</taxon>
        <taxon>Lophotrochozoa</taxon>
        <taxon>Platyhelminthes</taxon>
        <taxon>Trematoda</taxon>
        <taxon>Digenea</taxon>
        <taxon>Opisthorchiida</taxon>
        <taxon>Opisthorchiata</taxon>
        <taxon>Opisthorchiidae</taxon>
        <taxon>Opisthorchis</taxon>
    </lineage>
</organism>
<evidence type="ECO:0000313" key="6">
    <source>
        <dbReference type="EMBL" id="KER33125.1"/>
    </source>
</evidence>
<dbReference type="Pfam" id="PF00412">
    <property type="entry name" value="LIM"/>
    <property type="match status" value="1"/>
</dbReference>
<dbReference type="GO" id="GO:0031941">
    <property type="term" value="C:filamentous actin"/>
    <property type="evidence" value="ECO:0007669"/>
    <property type="project" value="TreeGrafter"/>
</dbReference>
<dbReference type="FunFam" id="2.30.42.10:FF:000055">
    <property type="entry name" value="PDZ and LIM domain protein 3"/>
    <property type="match status" value="1"/>
</dbReference>
<proteinExistence type="predicted"/>
<dbReference type="OrthoDB" id="1293114at2759"/>
<keyword evidence="5" id="KW-0440">LIM domain</keyword>
<evidence type="ECO:0000256" key="1">
    <source>
        <dbReference type="ARBA" id="ARBA00004496"/>
    </source>
</evidence>
<dbReference type="InterPro" id="IPR001478">
    <property type="entry name" value="PDZ"/>
</dbReference>
<dbReference type="GO" id="GO:0005912">
    <property type="term" value="C:adherens junction"/>
    <property type="evidence" value="ECO:0007669"/>
    <property type="project" value="TreeGrafter"/>
</dbReference>
<keyword evidence="2" id="KW-0963">Cytoplasm</keyword>
<dbReference type="KEGG" id="ovi:T265_12695"/>
<dbReference type="PROSITE" id="PS50106">
    <property type="entry name" value="PDZ"/>
    <property type="match status" value="1"/>
</dbReference>
<name>A0A075ABC6_OPIVI</name>
<keyword evidence="7" id="KW-1185">Reference proteome</keyword>
<evidence type="ECO:0000256" key="4">
    <source>
        <dbReference type="ARBA" id="ARBA00022833"/>
    </source>
</evidence>
<dbReference type="GO" id="GO:0030036">
    <property type="term" value="P:actin cytoskeleton organization"/>
    <property type="evidence" value="ECO:0007669"/>
    <property type="project" value="TreeGrafter"/>
</dbReference>
<dbReference type="InterPro" id="IPR050604">
    <property type="entry name" value="PDZ-LIM_domain"/>
</dbReference>
<dbReference type="Pfam" id="PF00595">
    <property type="entry name" value="PDZ"/>
    <property type="match status" value="1"/>
</dbReference>
<dbReference type="RefSeq" id="XP_009163222.1">
    <property type="nucleotide sequence ID" value="XM_009164958.1"/>
</dbReference>
<dbReference type="CTD" id="20326863"/>
<evidence type="ECO:0000256" key="2">
    <source>
        <dbReference type="ARBA" id="ARBA00022490"/>
    </source>
</evidence>
<dbReference type="SMART" id="SM00735">
    <property type="entry name" value="ZM"/>
    <property type="match status" value="1"/>
</dbReference>
<dbReference type="PROSITE" id="PS50023">
    <property type="entry name" value="LIM_DOMAIN_2"/>
    <property type="match status" value="1"/>
</dbReference>
<dbReference type="STRING" id="6198.A0A075ABC6"/>
<dbReference type="GO" id="GO:0046872">
    <property type="term" value="F:metal ion binding"/>
    <property type="evidence" value="ECO:0007669"/>
    <property type="project" value="UniProtKB-KW"/>
</dbReference>
<evidence type="ECO:0000256" key="3">
    <source>
        <dbReference type="ARBA" id="ARBA00022723"/>
    </source>
</evidence>
<dbReference type="GO" id="GO:0030018">
    <property type="term" value="C:Z disc"/>
    <property type="evidence" value="ECO:0007669"/>
    <property type="project" value="TreeGrafter"/>
</dbReference>